<organism evidence="1 2">
    <name type="scientific">Paenibacillus tritici</name>
    <dbReference type="NCBI Taxonomy" id="1873425"/>
    <lineage>
        <taxon>Bacteria</taxon>
        <taxon>Bacillati</taxon>
        <taxon>Bacillota</taxon>
        <taxon>Bacilli</taxon>
        <taxon>Bacillales</taxon>
        <taxon>Paenibacillaceae</taxon>
        <taxon>Paenibacillus</taxon>
    </lineage>
</organism>
<dbReference type="RefSeq" id="WP_173139864.1">
    <property type="nucleotide sequence ID" value="NZ_JABMKX010000021.1"/>
</dbReference>
<evidence type="ECO:0000313" key="2">
    <source>
        <dbReference type="Proteomes" id="UP000711047"/>
    </source>
</evidence>
<proteinExistence type="predicted"/>
<sequence>MPDSLSTLFPSLNALTHNALVIDSSGMIRFVSARWDEFNRQYGLTSTPDCLERSILELFQEVMIVPADIHKLEQLLQDMVQGTRLSSSTELALLTLNRGSRLFELNMCPLIAEPAPAYKAAILAIRDIGLPPVIRQLVPICASCKSIRSTQEEWIRIERFLQQQLSLQFTHDICPACIRELYPQYAASLKW</sequence>
<reference evidence="1 2" key="1">
    <citation type="submission" date="2020-05" db="EMBL/GenBank/DDBJ databases">
        <title>Paenibacillus glebae, sp. nov., Paenibacillus humi sp. nov., Paenibacillus pedi sp. nov., Paenibacillus terrestris sp. nov. and Paenibacillus terricola sp. nov., isolated from a forest top soil sample.</title>
        <authorList>
            <person name="Qi S."/>
            <person name="Carlier A."/>
            <person name="Cnockaert M."/>
            <person name="Vandamme P."/>
        </authorList>
    </citation>
    <scope>NUCLEOTIDE SEQUENCE [LARGE SCALE GENOMIC DNA]</scope>
    <source>
        <strain evidence="1 2">LMG 29502</strain>
    </source>
</reference>
<gene>
    <name evidence="1" type="ORF">HQN87_27660</name>
</gene>
<evidence type="ECO:0000313" key="1">
    <source>
        <dbReference type="EMBL" id="NQX49107.1"/>
    </source>
</evidence>
<accession>A0ABX2DWK8</accession>
<comment type="caution">
    <text evidence="1">The sequence shown here is derived from an EMBL/GenBank/DDBJ whole genome shotgun (WGS) entry which is preliminary data.</text>
</comment>
<name>A0ABX2DWK8_9BACL</name>
<dbReference type="EMBL" id="JABMKX010000021">
    <property type="protein sequence ID" value="NQX49107.1"/>
    <property type="molecule type" value="Genomic_DNA"/>
</dbReference>
<protein>
    <recommendedName>
        <fullName evidence="3">PAS fold-4 domain-containing protein</fullName>
    </recommendedName>
</protein>
<dbReference type="Proteomes" id="UP000711047">
    <property type="component" value="Unassembled WGS sequence"/>
</dbReference>
<keyword evidence="2" id="KW-1185">Reference proteome</keyword>
<dbReference type="Gene3D" id="3.30.450.20">
    <property type="entry name" value="PAS domain"/>
    <property type="match status" value="1"/>
</dbReference>
<evidence type="ECO:0008006" key="3">
    <source>
        <dbReference type="Google" id="ProtNLM"/>
    </source>
</evidence>